<comment type="caution">
    <text evidence="1">The sequence shown here is derived from an EMBL/GenBank/DDBJ whole genome shotgun (WGS) entry which is preliminary data.</text>
</comment>
<evidence type="ECO:0000313" key="1">
    <source>
        <dbReference type="EMBL" id="RYU92976.1"/>
    </source>
</evidence>
<keyword evidence="2" id="KW-1185">Reference proteome</keyword>
<protein>
    <submittedName>
        <fullName evidence="1">Uncharacterized protein</fullName>
    </submittedName>
</protein>
<organism evidence="1 2">
    <name type="scientific">Emticicia agri</name>
    <dbReference type="NCBI Taxonomy" id="2492393"/>
    <lineage>
        <taxon>Bacteria</taxon>
        <taxon>Pseudomonadati</taxon>
        <taxon>Bacteroidota</taxon>
        <taxon>Cytophagia</taxon>
        <taxon>Cytophagales</taxon>
        <taxon>Leadbetterellaceae</taxon>
        <taxon>Emticicia</taxon>
    </lineage>
</organism>
<dbReference type="Proteomes" id="UP000293162">
    <property type="component" value="Unassembled WGS sequence"/>
</dbReference>
<reference evidence="1 2" key="1">
    <citation type="submission" date="2019-02" db="EMBL/GenBank/DDBJ databases">
        <title>Bacterial novel species Emticicia sp. 17J42-9 isolated from soil.</title>
        <authorList>
            <person name="Jung H.-Y."/>
        </authorList>
    </citation>
    <scope>NUCLEOTIDE SEQUENCE [LARGE SCALE GENOMIC DNA]</scope>
    <source>
        <strain evidence="1 2">17J42-9</strain>
    </source>
</reference>
<evidence type="ECO:0000313" key="2">
    <source>
        <dbReference type="Proteomes" id="UP000293162"/>
    </source>
</evidence>
<sequence length="200" mass="23520">MLFEEIIGKKITNIYCLYGQTQGWLDTAECFIELDKQWVSHIPWFYSDSVELETVEVKKGAVSIFKDLADYPVYHVNKANQSIGEIAENHRRRQSRFFNKWVKVLFGYEFPVKEYVPYQVEYVENKLKYLKDSRIVDFIWFEESDDKGFFLLDNGYLITETTMSPSGTGLAGLNYYQTIDAVIEERGHNFEKLTDRLANK</sequence>
<dbReference type="OrthoDB" id="1436670at2"/>
<dbReference type="AlphaFoldDB" id="A0A4Q5LTL8"/>
<gene>
    <name evidence="1" type="ORF">EWM59_24355</name>
</gene>
<accession>A0A4Q5LTL8</accession>
<dbReference type="RefSeq" id="WP_130023857.1">
    <property type="nucleotide sequence ID" value="NZ_SEWF01000062.1"/>
</dbReference>
<proteinExistence type="predicted"/>
<dbReference type="EMBL" id="SEWF01000062">
    <property type="protein sequence ID" value="RYU92976.1"/>
    <property type="molecule type" value="Genomic_DNA"/>
</dbReference>
<name>A0A4Q5LTL8_9BACT</name>